<evidence type="ECO:0000313" key="4">
    <source>
        <dbReference type="RefSeq" id="WP_051377760.1"/>
    </source>
</evidence>
<dbReference type="InterPro" id="IPR006311">
    <property type="entry name" value="TAT_signal"/>
</dbReference>
<organism evidence="3 4">
    <name type="scientific">Derxia gummosa DSM 723</name>
    <dbReference type="NCBI Taxonomy" id="1121388"/>
    <lineage>
        <taxon>Bacteria</taxon>
        <taxon>Pseudomonadati</taxon>
        <taxon>Pseudomonadota</taxon>
        <taxon>Betaproteobacteria</taxon>
        <taxon>Burkholderiales</taxon>
        <taxon>Alcaligenaceae</taxon>
        <taxon>Derxia</taxon>
    </lineage>
</organism>
<dbReference type="Proteomes" id="UP000675920">
    <property type="component" value="Unplaced"/>
</dbReference>
<reference evidence="4" key="2">
    <citation type="journal article" date="2011" name="J. Biol. Chem.">
        <title>An intermediate membrane subfraction in cyanobacteria is involved in an assembly network for Photosystem II biogenesis.</title>
        <authorList>
            <person name="Rengstl B."/>
            <person name="Oster U."/>
            <person name="Stengel A."/>
            <person name="Nickelsen J."/>
        </authorList>
    </citation>
    <scope>NUCLEOTIDE SEQUENCE</scope>
</reference>
<proteinExistence type="predicted"/>
<dbReference type="Gene3D" id="2.130.10.10">
    <property type="entry name" value="YVTN repeat-like/Quinoprotein amine dehydrogenase"/>
    <property type="match status" value="1"/>
</dbReference>
<evidence type="ECO:0000256" key="1">
    <source>
        <dbReference type="SAM" id="SignalP"/>
    </source>
</evidence>
<dbReference type="Pfam" id="PF25852">
    <property type="entry name" value="DUF6242_C"/>
    <property type="match status" value="1"/>
</dbReference>
<reference evidence="4" key="1">
    <citation type="journal article" date="2008" name="J. Biol. Chem.">
        <title>The cyanobacterial homologue of HCF136/YCF48 is a component of an early photosystem II assembly complex and is important for both the efficient assembly and repair of photosystem II in Synechocystis sp. PCC 6803.</title>
        <authorList>
            <person name="Komenda J."/>
            <person name="Nickelsen J."/>
            <person name="Tichy M."/>
            <person name="Prasil O."/>
            <person name="Eichacker L.A."/>
            <person name="Nixon P.J."/>
        </authorList>
    </citation>
    <scope>NUCLEOTIDE SEQUENCE</scope>
</reference>
<name>A0A8B6X8N3_9BURK</name>
<accession>A0A8B6X8N3</accession>
<dbReference type="SUPFAM" id="SSF110296">
    <property type="entry name" value="Oligoxyloglucan reducing end-specific cellobiohydrolase"/>
    <property type="match status" value="2"/>
</dbReference>
<dbReference type="PROSITE" id="PS51318">
    <property type="entry name" value="TAT"/>
    <property type="match status" value="1"/>
</dbReference>
<keyword evidence="3" id="KW-1185">Reference proteome</keyword>
<dbReference type="RefSeq" id="WP_051377760.1">
    <property type="nucleotide sequence ID" value="NZ_AXWS01000003.1"/>
</dbReference>
<feature type="domain" description="DUF6242" evidence="2">
    <location>
        <begin position="241"/>
        <end position="353"/>
    </location>
</feature>
<keyword evidence="1" id="KW-0732">Signal</keyword>
<dbReference type="OrthoDB" id="9767885at2"/>
<feature type="chain" id="PRO_5034136374" evidence="1">
    <location>
        <begin position="24"/>
        <end position="461"/>
    </location>
</feature>
<dbReference type="PROSITE" id="PS51257">
    <property type="entry name" value="PROKAR_LIPOPROTEIN"/>
    <property type="match status" value="1"/>
</dbReference>
<dbReference type="InterPro" id="IPR058667">
    <property type="entry name" value="DUF6242_C"/>
</dbReference>
<dbReference type="AlphaFoldDB" id="A0A8B6X8N3"/>
<evidence type="ECO:0000313" key="3">
    <source>
        <dbReference type="Proteomes" id="UP000675920"/>
    </source>
</evidence>
<sequence>MNNRFRRAFATTSVAALIAAALAACGGGNGSSAEPPTDLAVTGGDGRVVATFTAKSGVEYWLFYARDASISKSNWVSLTGNGSIVNASSPQVVCSQYNDLSVWFAADGRTDGGPGGAFSTVQRADLRAAGATWRALASGPTALNGIGFAAERSCPTNGSLYTGTYYGVGPGGAIWKVSDADLYAGWAGLGGASAAGWTAVTTPTGFTDDLYAVSTYTASLNASSPSMVWLAVGAGGAALHSTDGTNWSVTRAASGSHAAMRAITKVGSTFIVVGDNGTIESTVDGSTWSTLTSGTTANLTGVTYGNGRLVAVGERGTVIQSTDGGGSWSAVTMATGSSAPTADLAAVAYGSYDINGGTATLTSINTFVAVGANGTILRSTDGGSTWTDISSTAGAGGSNLTGVAYTSRFVAVDASGAAWTSRLGDTWTSQGSAVTGGASRIVANSAGYLAVGASGAAGVAY</sequence>
<evidence type="ECO:0000259" key="2">
    <source>
        <dbReference type="Pfam" id="PF25852"/>
    </source>
</evidence>
<protein>
    <submittedName>
        <fullName evidence="4">WD40/YVTN/BNR-like repeat-containing protein</fullName>
    </submittedName>
</protein>
<reference evidence="4" key="3">
    <citation type="submission" date="2025-08" db="UniProtKB">
        <authorList>
            <consortium name="RefSeq"/>
        </authorList>
    </citation>
    <scope>IDENTIFICATION</scope>
</reference>
<dbReference type="InterPro" id="IPR015943">
    <property type="entry name" value="WD40/YVTN_repeat-like_dom_sf"/>
</dbReference>
<feature type="signal peptide" evidence="1">
    <location>
        <begin position="1"/>
        <end position="23"/>
    </location>
</feature>